<accession>A0A916X3Y5</accession>
<evidence type="ECO:0000313" key="5">
    <source>
        <dbReference type="Proteomes" id="UP000608154"/>
    </source>
</evidence>
<dbReference type="Pfam" id="PF08327">
    <property type="entry name" value="AHSA1"/>
    <property type="match status" value="1"/>
</dbReference>
<comment type="similarity">
    <text evidence="1">Belongs to the AHA1 family.</text>
</comment>
<comment type="caution">
    <text evidence="4">The sequence shown here is derived from an EMBL/GenBank/DDBJ whole genome shotgun (WGS) entry which is preliminary data.</text>
</comment>
<gene>
    <name evidence="4" type="ORF">GCM10011494_02510</name>
</gene>
<protein>
    <submittedName>
        <fullName evidence="4">Activator of HSP90 ATPase</fullName>
    </submittedName>
</protein>
<evidence type="ECO:0000313" key="4">
    <source>
        <dbReference type="EMBL" id="GGB87657.1"/>
    </source>
</evidence>
<dbReference type="CDD" id="cd08896">
    <property type="entry name" value="SRPBCC_CalC_Aha1-like_3"/>
    <property type="match status" value="1"/>
</dbReference>
<reference evidence="4" key="1">
    <citation type="journal article" date="2014" name="Int. J. Syst. Evol. Microbiol.">
        <title>Complete genome sequence of Corynebacterium casei LMG S-19264T (=DSM 44701T), isolated from a smear-ripened cheese.</title>
        <authorList>
            <consortium name="US DOE Joint Genome Institute (JGI-PGF)"/>
            <person name="Walter F."/>
            <person name="Albersmeier A."/>
            <person name="Kalinowski J."/>
            <person name="Ruckert C."/>
        </authorList>
    </citation>
    <scope>NUCLEOTIDE SEQUENCE</scope>
    <source>
        <strain evidence="4">CGMCC 1.15095</strain>
    </source>
</reference>
<organism evidence="4 5">
    <name type="scientific">Novosphingobium endophyticum</name>
    <dbReference type="NCBI Taxonomy" id="1955250"/>
    <lineage>
        <taxon>Bacteria</taxon>
        <taxon>Pseudomonadati</taxon>
        <taxon>Pseudomonadota</taxon>
        <taxon>Alphaproteobacteria</taxon>
        <taxon>Sphingomonadales</taxon>
        <taxon>Sphingomonadaceae</taxon>
        <taxon>Novosphingobium</taxon>
    </lineage>
</organism>
<evidence type="ECO:0000259" key="3">
    <source>
        <dbReference type="Pfam" id="PF08327"/>
    </source>
</evidence>
<dbReference type="EMBL" id="BMHK01000001">
    <property type="protein sequence ID" value="GGB87657.1"/>
    <property type="molecule type" value="Genomic_DNA"/>
</dbReference>
<evidence type="ECO:0000256" key="1">
    <source>
        <dbReference type="ARBA" id="ARBA00006817"/>
    </source>
</evidence>
<evidence type="ECO:0000256" key="2">
    <source>
        <dbReference type="SAM" id="MobiDB-lite"/>
    </source>
</evidence>
<dbReference type="SUPFAM" id="SSF55961">
    <property type="entry name" value="Bet v1-like"/>
    <property type="match status" value="1"/>
</dbReference>
<dbReference type="RefSeq" id="WP_188767404.1">
    <property type="nucleotide sequence ID" value="NZ_BMHK01000001.1"/>
</dbReference>
<feature type="region of interest" description="Disordered" evidence="2">
    <location>
        <begin position="44"/>
        <end position="68"/>
    </location>
</feature>
<feature type="domain" description="Activator of Hsp90 ATPase homologue 1/2-like C-terminal" evidence="3">
    <location>
        <begin position="15"/>
        <end position="147"/>
    </location>
</feature>
<keyword evidence="5" id="KW-1185">Reference proteome</keyword>
<reference evidence="4" key="2">
    <citation type="submission" date="2020-09" db="EMBL/GenBank/DDBJ databases">
        <authorList>
            <person name="Sun Q."/>
            <person name="Zhou Y."/>
        </authorList>
    </citation>
    <scope>NUCLEOTIDE SEQUENCE</scope>
    <source>
        <strain evidence="4">CGMCC 1.15095</strain>
    </source>
</reference>
<dbReference type="AlphaFoldDB" id="A0A916X3Y5"/>
<dbReference type="Proteomes" id="UP000608154">
    <property type="component" value="Unassembled WGS sequence"/>
</dbReference>
<dbReference type="InterPro" id="IPR023393">
    <property type="entry name" value="START-like_dom_sf"/>
</dbReference>
<dbReference type="Gene3D" id="3.30.530.20">
    <property type="match status" value="1"/>
</dbReference>
<sequence>MPDTNKELSVTRFIAAPPAKVWEIMTNRQEEWWCPVPWRAEIDEQDKRPGGASNMTFHGPDGEREPQNGIYLAFDEGRRFATTDAVTSNLEPSGPFMIGIWEITPEGDGTRYTARARHWRDEDRKTHEEMGFVEGWGACADQLKALCEAE</sequence>
<name>A0A916X3Y5_9SPHN</name>
<dbReference type="InterPro" id="IPR013538">
    <property type="entry name" value="ASHA1/2-like_C"/>
</dbReference>
<proteinExistence type="inferred from homology"/>